<proteinExistence type="inferred from homology"/>
<dbReference type="PROSITE" id="PS01116">
    <property type="entry name" value="XANTH_URACIL_PERMASE"/>
    <property type="match status" value="1"/>
</dbReference>
<keyword evidence="6 8" id="KW-1133">Transmembrane helix</keyword>
<comment type="similarity">
    <text evidence="2">Belongs to the nucleobase:cation symporter-2 (NCS2) (TC 2.A.40) family.</text>
</comment>
<comment type="subcellular location">
    <subcellularLocation>
        <location evidence="1">Cell membrane</location>
        <topology evidence="1">Multi-pass membrane protein</topology>
    </subcellularLocation>
</comment>
<feature type="transmembrane region" description="Helical" evidence="8">
    <location>
        <begin position="181"/>
        <end position="200"/>
    </location>
</feature>
<feature type="transmembrane region" description="Helical" evidence="8">
    <location>
        <begin position="207"/>
        <end position="227"/>
    </location>
</feature>
<feature type="transmembrane region" description="Helical" evidence="8">
    <location>
        <begin position="424"/>
        <end position="444"/>
    </location>
</feature>
<keyword evidence="4" id="KW-1003">Cell membrane</keyword>
<feature type="transmembrane region" description="Helical" evidence="8">
    <location>
        <begin position="65"/>
        <end position="86"/>
    </location>
</feature>
<keyword evidence="5 8" id="KW-0812">Transmembrane</keyword>
<dbReference type="NCBIfam" id="NF037981">
    <property type="entry name" value="NCS2_1"/>
    <property type="match status" value="1"/>
</dbReference>
<evidence type="ECO:0000256" key="5">
    <source>
        <dbReference type="ARBA" id="ARBA00022692"/>
    </source>
</evidence>
<dbReference type="GO" id="GO:0005886">
    <property type="term" value="C:plasma membrane"/>
    <property type="evidence" value="ECO:0007669"/>
    <property type="project" value="UniProtKB-SubCell"/>
</dbReference>
<evidence type="ECO:0000256" key="4">
    <source>
        <dbReference type="ARBA" id="ARBA00022475"/>
    </source>
</evidence>
<reference evidence="9 10" key="1">
    <citation type="submission" date="2018-12" db="EMBL/GenBank/DDBJ databases">
        <authorList>
            <consortium name="Pathogen Informatics"/>
        </authorList>
    </citation>
    <scope>NUCLEOTIDE SEQUENCE [LARGE SCALE GENOMIC DNA]</scope>
    <source>
        <strain evidence="9 10">NCTC13193</strain>
    </source>
</reference>
<organism evidence="9 10">
    <name type="scientific">Serratia fonticola</name>
    <dbReference type="NCBI Taxonomy" id="47917"/>
    <lineage>
        <taxon>Bacteria</taxon>
        <taxon>Pseudomonadati</taxon>
        <taxon>Pseudomonadota</taxon>
        <taxon>Gammaproteobacteria</taxon>
        <taxon>Enterobacterales</taxon>
        <taxon>Yersiniaceae</taxon>
        <taxon>Serratia</taxon>
    </lineage>
</organism>
<dbReference type="InterPro" id="IPR006042">
    <property type="entry name" value="Xan_ur_permease"/>
</dbReference>
<dbReference type="Pfam" id="PF00860">
    <property type="entry name" value="Xan_ur_permease"/>
    <property type="match status" value="1"/>
</dbReference>
<evidence type="ECO:0000256" key="6">
    <source>
        <dbReference type="ARBA" id="ARBA00022989"/>
    </source>
</evidence>
<dbReference type="EMBL" id="LR134492">
    <property type="protein sequence ID" value="VEI71772.1"/>
    <property type="molecule type" value="Genomic_DNA"/>
</dbReference>
<feature type="transmembrane region" description="Helical" evidence="8">
    <location>
        <begin position="395"/>
        <end position="412"/>
    </location>
</feature>
<name>A0A448SVV1_SERFO</name>
<dbReference type="Proteomes" id="UP000270487">
    <property type="component" value="Chromosome"/>
</dbReference>
<dbReference type="GO" id="GO:0042907">
    <property type="term" value="F:xanthine transmembrane transporter activity"/>
    <property type="evidence" value="ECO:0007669"/>
    <property type="project" value="TreeGrafter"/>
</dbReference>
<dbReference type="NCBIfam" id="TIGR00801">
    <property type="entry name" value="ncs2"/>
    <property type="match status" value="1"/>
</dbReference>
<evidence type="ECO:0000313" key="9">
    <source>
        <dbReference type="EMBL" id="VEI71772.1"/>
    </source>
</evidence>
<evidence type="ECO:0000256" key="3">
    <source>
        <dbReference type="ARBA" id="ARBA00022448"/>
    </source>
</evidence>
<dbReference type="InterPro" id="IPR006043">
    <property type="entry name" value="NCS2"/>
</dbReference>
<evidence type="ECO:0000313" key="10">
    <source>
        <dbReference type="Proteomes" id="UP000270487"/>
    </source>
</evidence>
<keyword evidence="3" id="KW-0813">Transport</keyword>
<dbReference type="InterPro" id="IPR017588">
    <property type="entry name" value="UacT-like"/>
</dbReference>
<evidence type="ECO:0000256" key="7">
    <source>
        <dbReference type="ARBA" id="ARBA00023136"/>
    </source>
</evidence>
<feature type="transmembrane region" description="Helical" evidence="8">
    <location>
        <begin position="259"/>
        <end position="280"/>
    </location>
</feature>
<dbReference type="PANTHER" id="PTHR42810:SF4">
    <property type="entry name" value="URIC ACID TRANSPORTER UACT"/>
    <property type="match status" value="1"/>
</dbReference>
<feature type="transmembrane region" description="Helical" evidence="8">
    <location>
        <begin position="334"/>
        <end position="356"/>
    </location>
</feature>
<feature type="transmembrane region" description="Helical" evidence="8">
    <location>
        <begin position="147"/>
        <end position="169"/>
    </location>
</feature>
<feature type="transmembrane region" description="Helical" evidence="8">
    <location>
        <begin position="93"/>
        <end position="112"/>
    </location>
</feature>
<evidence type="ECO:0000256" key="8">
    <source>
        <dbReference type="SAM" id="Phobius"/>
    </source>
</evidence>
<dbReference type="AlphaFoldDB" id="A0A448SVV1"/>
<evidence type="ECO:0000256" key="1">
    <source>
        <dbReference type="ARBA" id="ARBA00004651"/>
    </source>
</evidence>
<sequence length="451" mass="47751">MTNLNTILPGEKAQTTEKSIDKVEEILPIAHLFTLGLQHVLVMYAGAVAVPLMIGGSLGLDKLQIAYLISSDLFCCGVVTLLQCIGIGRFAGIRLPVIMSVTFAAVTPMLAIGANPEIGLTGIFGATIAAGIITTLLVPLVGRLMPLFPTLVTGIVITSIGLSIVRVGIDWAAGGRGNANYGNPAYIGVSLLVLIFILLITRFSKGFISNISVLLGIGFGFVVALLMGEVSFSGLDDAAWFAIVRPFAFGWPTFDPASIITLTIVMLIVFIESMGMFMALGEIVGRPTTKQDVVRGLRVDGLGTIIGGIFNTFPHTSFSQNIGLVSVTQVSSRWVCVMAGLILVLFGLIPKMSILVASIPQFVLGGAGIVMFGMVLSTGIKILTRVNFNTNRYNAYIVAISLGLGMIPIVAADFFNQMPASLQPLLHSGILLSSVAAVLLNLYFNGYHPEE</sequence>
<keyword evidence="7 8" id="KW-0472">Membrane</keyword>
<accession>A0A448SVV1</accession>
<feature type="transmembrane region" description="Helical" evidence="8">
    <location>
        <begin position="362"/>
        <end position="383"/>
    </location>
</feature>
<protein>
    <submittedName>
        <fullName evidence="9">Purine permease ygfU</fullName>
    </submittedName>
</protein>
<feature type="transmembrane region" description="Helical" evidence="8">
    <location>
        <begin position="118"/>
        <end position="140"/>
    </location>
</feature>
<evidence type="ECO:0000256" key="2">
    <source>
        <dbReference type="ARBA" id="ARBA00008821"/>
    </source>
</evidence>
<gene>
    <name evidence="9" type="primary">ygfU</name>
    <name evidence="9" type="ORF">NCTC13193_03454</name>
</gene>
<dbReference type="NCBIfam" id="TIGR03173">
    <property type="entry name" value="pbuX"/>
    <property type="match status" value="1"/>
</dbReference>
<dbReference type="PANTHER" id="PTHR42810">
    <property type="entry name" value="PURINE PERMEASE C1399.01C-RELATED"/>
    <property type="match status" value="1"/>
</dbReference>